<dbReference type="GO" id="GO:0006012">
    <property type="term" value="P:galactose metabolic process"/>
    <property type="evidence" value="ECO:0007669"/>
    <property type="project" value="InterPro"/>
</dbReference>
<feature type="domain" description="Galactokinase N-terminal" evidence="6">
    <location>
        <begin position="30"/>
        <end position="78"/>
    </location>
</feature>
<keyword evidence="3 7" id="KW-0808">Transferase</keyword>
<dbReference type="Pfam" id="PF00288">
    <property type="entry name" value="GHMP_kinases_N"/>
    <property type="match status" value="1"/>
</dbReference>
<dbReference type="GO" id="GO:0005524">
    <property type="term" value="F:ATP binding"/>
    <property type="evidence" value="ECO:0007669"/>
    <property type="project" value="UniProtKB-KW"/>
</dbReference>
<dbReference type="GeneID" id="1020185"/>
<dbReference type="PRINTS" id="PR00959">
    <property type="entry name" value="MEVGALKINASE"/>
</dbReference>
<reference evidence="7 8" key="1">
    <citation type="submission" date="2015-04" db="EMBL/GenBank/DDBJ databases">
        <title>Complete Genome Sequence of Brevibacterium flavum ATCC 15168.</title>
        <authorList>
            <person name="Ahn J."/>
            <person name="Park G."/>
            <person name="Jeon W."/>
            <person name="Jang Y."/>
            <person name="Jang M."/>
            <person name="Lee H."/>
            <person name="Lee H."/>
        </authorList>
    </citation>
    <scope>NUCLEOTIDE SEQUENCE [LARGE SCALE GENOMIC DNA]</scope>
    <source>
        <strain evidence="7 8">ATCC 15168</strain>
    </source>
</reference>
<dbReference type="SUPFAM" id="SSF54211">
    <property type="entry name" value="Ribosomal protein S5 domain 2-like"/>
    <property type="match status" value="1"/>
</dbReference>
<accession>A0A0F6Z6A2</accession>
<dbReference type="InterPro" id="IPR036554">
    <property type="entry name" value="GHMP_kinase_C_sf"/>
</dbReference>
<sequence>MAIWQPTLTGPHGAQVGSSPTELLEACVAFHRTFFDVNPKGAATAPATWTLIGEHSDYAGGVVLAANANWRTAVAVNKNRDDVVNVCVVDVEGGVEKHSLSTADIAARAHAHMKSHDVLGRQTTPPQPEGGVAARLGGIAWTMIHKQMLSRDTKGLDITVLSTIPEGVGLGENSAMDVALALALYRENIEEAPTKARIAEICSQSAFMFSETSVLRARHTVALRGETGQISVVDYADGSVTQAPHPVSRSAGLSAFVVAAQTETDPSIYREIYARHAFIDEAARAFSVESLRLLPDASTRVVDWLQAVIEVTGREDLPSIEQAQRWLNLWENETRRAQRTANALRSRRLSEFSELLMESQDDLSDTFDFPPADLALARLCVERGATAARSTSARGVIALVDAHHAHNFAADLSEDGLLVVPLGHGDVAEQG</sequence>
<keyword evidence="2" id="KW-0547">Nucleotide-binding</keyword>
<keyword evidence="8" id="KW-1185">Reference proteome</keyword>
<name>A0A0F6Z6A2_9CORY</name>
<dbReference type="Proteomes" id="UP000034037">
    <property type="component" value="Chromosome"/>
</dbReference>
<dbReference type="InterPro" id="IPR006204">
    <property type="entry name" value="GHMP_kinase_N_dom"/>
</dbReference>
<dbReference type="PANTHER" id="PTHR10457">
    <property type="entry name" value="MEVALONATE KINASE/GALACTOKINASE"/>
    <property type="match status" value="1"/>
</dbReference>
<evidence type="ECO:0000256" key="3">
    <source>
        <dbReference type="ARBA" id="ARBA00022777"/>
    </source>
</evidence>
<dbReference type="InterPro" id="IPR019539">
    <property type="entry name" value="GalKase_N"/>
</dbReference>
<feature type="domain" description="GHMP kinase N-terminal" evidence="5">
    <location>
        <begin position="148"/>
        <end position="205"/>
    </location>
</feature>
<dbReference type="HOGENOM" id="CLU_692070_0_0_11"/>
<protein>
    <submittedName>
        <fullName evidence="7">Galactokinase</fullName>
    </submittedName>
</protein>
<dbReference type="GO" id="GO:0004335">
    <property type="term" value="F:galactokinase activity"/>
    <property type="evidence" value="ECO:0007669"/>
    <property type="project" value="InterPro"/>
</dbReference>
<evidence type="ECO:0000313" key="8">
    <source>
        <dbReference type="Proteomes" id="UP000034037"/>
    </source>
</evidence>
<dbReference type="PATRIC" id="fig|92706.3.peg.2267"/>
<keyword evidence="4" id="KW-0067">ATP-binding</keyword>
<dbReference type="RefSeq" id="WP_003856970.1">
    <property type="nucleotide sequence ID" value="NZ_CP011309.1"/>
</dbReference>
<organism evidence="7 8">
    <name type="scientific">[Brevibacterium] flavum</name>
    <dbReference type="NCBI Taxonomy" id="92706"/>
    <lineage>
        <taxon>Bacteria</taxon>
        <taxon>Bacillati</taxon>
        <taxon>Actinomycetota</taxon>
        <taxon>Actinomycetes</taxon>
        <taxon>Mycobacteriales</taxon>
        <taxon>Corynebacteriaceae</taxon>
        <taxon>Corynebacterium</taxon>
    </lineage>
</organism>
<dbReference type="Gene3D" id="3.30.230.10">
    <property type="match status" value="1"/>
</dbReference>
<dbReference type="InterPro" id="IPR014721">
    <property type="entry name" value="Ribsml_uS5_D2-typ_fold_subgr"/>
</dbReference>
<evidence type="ECO:0000256" key="2">
    <source>
        <dbReference type="ARBA" id="ARBA00022741"/>
    </source>
</evidence>
<keyword evidence="3 7" id="KW-0418">Kinase</keyword>
<dbReference type="EMBL" id="CP011309">
    <property type="protein sequence ID" value="AKF28008.1"/>
    <property type="molecule type" value="Genomic_DNA"/>
</dbReference>
<gene>
    <name evidence="7" type="ORF">YH66_10795</name>
</gene>
<evidence type="ECO:0000256" key="1">
    <source>
        <dbReference type="ARBA" id="ARBA00006566"/>
    </source>
</evidence>
<dbReference type="Gene3D" id="3.30.70.890">
    <property type="entry name" value="GHMP kinase, C-terminal domain"/>
    <property type="match status" value="1"/>
</dbReference>
<comment type="similarity">
    <text evidence="1">Belongs to the GHMP kinase family. GalK subfamily.</text>
</comment>
<dbReference type="PANTHER" id="PTHR10457:SF7">
    <property type="entry name" value="GALACTOKINASE-RELATED"/>
    <property type="match status" value="1"/>
</dbReference>
<dbReference type="Pfam" id="PF10509">
    <property type="entry name" value="GalKase_gal_bdg"/>
    <property type="match status" value="1"/>
</dbReference>
<dbReference type="GO" id="GO:0005829">
    <property type="term" value="C:cytosol"/>
    <property type="evidence" value="ECO:0007669"/>
    <property type="project" value="TreeGrafter"/>
</dbReference>
<evidence type="ECO:0000259" key="5">
    <source>
        <dbReference type="Pfam" id="PF00288"/>
    </source>
</evidence>
<evidence type="ECO:0000313" key="7">
    <source>
        <dbReference type="EMBL" id="AKF28008.1"/>
    </source>
</evidence>
<dbReference type="InterPro" id="IPR020568">
    <property type="entry name" value="Ribosomal_Su5_D2-typ_SF"/>
</dbReference>
<dbReference type="AlphaFoldDB" id="A0A0F6Z6A2"/>
<evidence type="ECO:0000256" key="4">
    <source>
        <dbReference type="ARBA" id="ARBA00022840"/>
    </source>
</evidence>
<dbReference type="InterPro" id="IPR000705">
    <property type="entry name" value="Galactokinase"/>
</dbReference>
<dbReference type="PRINTS" id="PR00473">
    <property type="entry name" value="GALCTOKINASE"/>
</dbReference>
<proteinExistence type="inferred from homology"/>
<evidence type="ECO:0000259" key="6">
    <source>
        <dbReference type="Pfam" id="PF10509"/>
    </source>
</evidence>